<evidence type="ECO:0000313" key="2">
    <source>
        <dbReference type="Proteomes" id="UP001201262"/>
    </source>
</evidence>
<dbReference type="Proteomes" id="UP001201262">
    <property type="component" value="Unassembled WGS sequence"/>
</dbReference>
<dbReference type="AlphaFoldDB" id="A0AAD4L0W6"/>
<comment type="caution">
    <text evidence="1">The sequence shown here is derived from an EMBL/GenBank/DDBJ whole genome shotgun (WGS) entry which is preliminary data.</text>
</comment>
<dbReference type="EMBL" id="JAJTJA010000002">
    <property type="protein sequence ID" value="KAH8704183.1"/>
    <property type="molecule type" value="Genomic_DNA"/>
</dbReference>
<name>A0AAD4L0W6_9EURO</name>
<reference evidence="1" key="1">
    <citation type="submission" date="2021-12" db="EMBL/GenBank/DDBJ databases">
        <title>Convergent genome expansion in fungi linked to evolution of root-endophyte symbiosis.</title>
        <authorList>
            <consortium name="DOE Joint Genome Institute"/>
            <person name="Ke Y.-H."/>
            <person name="Bonito G."/>
            <person name="Liao H.-L."/>
            <person name="Looney B."/>
            <person name="Rojas-Flechas A."/>
            <person name="Nash J."/>
            <person name="Hameed K."/>
            <person name="Schadt C."/>
            <person name="Martin F."/>
            <person name="Crous P.W."/>
            <person name="Miettinen O."/>
            <person name="Magnuson J.K."/>
            <person name="Labbe J."/>
            <person name="Jacobson D."/>
            <person name="Doktycz M.J."/>
            <person name="Veneault-Fourrey C."/>
            <person name="Kuo A."/>
            <person name="Mondo S."/>
            <person name="Calhoun S."/>
            <person name="Riley R."/>
            <person name="Ohm R."/>
            <person name="LaButti K."/>
            <person name="Andreopoulos B."/>
            <person name="Pangilinan J."/>
            <person name="Nolan M."/>
            <person name="Tritt A."/>
            <person name="Clum A."/>
            <person name="Lipzen A."/>
            <person name="Daum C."/>
            <person name="Barry K."/>
            <person name="Grigoriev I.V."/>
            <person name="Vilgalys R."/>
        </authorList>
    </citation>
    <scope>NUCLEOTIDE SEQUENCE</scope>
    <source>
        <strain evidence="1">PMI_201</strain>
    </source>
</reference>
<dbReference type="InterPro" id="IPR011990">
    <property type="entry name" value="TPR-like_helical_dom_sf"/>
</dbReference>
<dbReference type="SUPFAM" id="SSF81901">
    <property type="entry name" value="HCP-like"/>
    <property type="match status" value="1"/>
</dbReference>
<evidence type="ECO:0000313" key="1">
    <source>
        <dbReference type="EMBL" id="KAH8704183.1"/>
    </source>
</evidence>
<gene>
    <name evidence="1" type="ORF">BGW36DRAFT_370831</name>
</gene>
<dbReference type="RefSeq" id="XP_046077201.1">
    <property type="nucleotide sequence ID" value="XM_046215286.1"/>
</dbReference>
<keyword evidence="2" id="KW-1185">Reference proteome</keyword>
<proteinExistence type="predicted"/>
<accession>A0AAD4L0W6</accession>
<sequence>MMSPGRGAVAILRWPLNSCQRRNSRDPTTNLSSLLVPTVTAARSFSSAMPRRSTVYRVSRAKVNKARAPDILPAHNNQGERETALEQLYTHSRWIYKDAQKMGIIDSKMTHKDFHIIASVILHVMDLRIRSGDSTQKGVKTIHDDPNKVYEVAVALSMAMPWDKRINSWAVTATAKAGAVYPIALMVYSQISRVGYPEQTPELNRIEYLVKEHEHPLAMRVYAEVLWSKEMPAEAIEMLERVYKRTHPSHARVRFREDITISDSISPPWKRLIEFYNLCGFYEKADEMTKVGALEYRDPDALLAYALLMKEQENWHAYSQCVIMAATAGHADACYRLGNYYYRIFKGSIPSPDQVDKDAGLIGSFFYTLLGQARRKSEFRKLAMDWYELAFLHGNTHALRNYAVLLREDGNRETAANVLSNLEHRKEEWGSPNIKKLRQRFYDDTFKPKIPDSWLEL</sequence>
<protein>
    <submittedName>
        <fullName evidence="1">Uncharacterized protein</fullName>
    </submittedName>
</protein>
<dbReference type="Gene3D" id="1.25.40.10">
    <property type="entry name" value="Tetratricopeptide repeat domain"/>
    <property type="match status" value="1"/>
</dbReference>
<organism evidence="1 2">
    <name type="scientific">Talaromyces proteolyticus</name>
    <dbReference type="NCBI Taxonomy" id="1131652"/>
    <lineage>
        <taxon>Eukaryota</taxon>
        <taxon>Fungi</taxon>
        <taxon>Dikarya</taxon>
        <taxon>Ascomycota</taxon>
        <taxon>Pezizomycotina</taxon>
        <taxon>Eurotiomycetes</taxon>
        <taxon>Eurotiomycetidae</taxon>
        <taxon>Eurotiales</taxon>
        <taxon>Trichocomaceae</taxon>
        <taxon>Talaromyces</taxon>
        <taxon>Talaromyces sect. Bacilispori</taxon>
    </lineage>
</organism>
<dbReference type="GeneID" id="70245573"/>